<keyword evidence="1" id="KW-0812">Transmembrane</keyword>
<dbReference type="Proteomes" id="UP001642483">
    <property type="component" value="Unassembled WGS sequence"/>
</dbReference>
<proteinExistence type="predicted"/>
<feature type="signal peptide" evidence="2">
    <location>
        <begin position="1"/>
        <end position="23"/>
    </location>
</feature>
<organism evidence="4 5">
    <name type="scientific">Clavelina lepadiformis</name>
    <name type="common">Light-bulb sea squirt</name>
    <name type="synonym">Ascidia lepadiformis</name>
    <dbReference type="NCBI Taxonomy" id="159417"/>
    <lineage>
        <taxon>Eukaryota</taxon>
        <taxon>Metazoa</taxon>
        <taxon>Chordata</taxon>
        <taxon>Tunicata</taxon>
        <taxon>Ascidiacea</taxon>
        <taxon>Aplousobranchia</taxon>
        <taxon>Clavelinidae</taxon>
        <taxon>Clavelina</taxon>
    </lineage>
</organism>
<feature type="chain" id="PRO_5047358676" description="YHYH domain-containing protein" evidence="2">
    <location>
        <begin position="24"/>
        <end position="318"/>
    </location>
</feature>
<keyword evidence="1" id="KW-1133">Transmembrane helix</keyword>
<gene>
    <name evidence="4" type="ORF">CVLEPA_LOCUS30050</name>
</gene>
<keyword evidence="5" id="KW-1185">Reference proteome</keyword>
<dbReference type="PANTHER" id="PTHR30289">
    <property type="entry name" value="UNCHARACTERIZED PROTEIN YBCL-RELATED"/>
    <property type="match status" value="1"/>
</dbReference>
<evidence type="ECO:0000313" key="4">
    <source>
        <dbReference type="EMBL" id="CAK8696719.1"/>
    </source>
</evidence>
<keyword evidence="2" id="KW-0732">Signal</keyword>
<dbReference type="EMBL" id="CAWYQH010000163">
    <property type="protein sequence ID" value="CAK8696719.1"/>
    <property type="molecule type" value="Genomic_DNA"/>
</dbReference>
<keyword evidence="1" id="KW-0472">Membrane</keyword>
<accession>A0ABP0H1B2</accession>
<evidence type="ECO:0000256" key="2">
    <source>
        <dbReference type="SAM" id="SignalP"/>
    </source>
</evidence>
<evidence type="ECO:0000313" key="5">
    <source>
        <dbReference type="Proteomes" id="UP001642483"/>
    </source>
</evidence>
<dbReference type="Pfam" id="PF14240">
    <property type="entry name" value="YHYH"/>
    <property type="match status" value="1"/>
</dbReference>
<name>A0ABP0H1B2_CLALP</name>
<sequence>MGPLVMIYLKLCIILLSFRLVSCLTDQELARFQSRHFVEPFSKLQGYVNVQNNSKSSAFVIKSNGIPDHLTGNEIRGIKAQNYSFLIPKQPSVMLNTADGGCLPHGIIAVAINGVPIMNPFTQNCCDSGVAVTDEADICWGLIDADGKYFYSTPPFCLQKIICHSPDIIIGVALDGFPIYGPYDETGRKLTSADLDECHGTYDRRHNYRYHLTTDYPYMIGCFRGLPLPNQVSDDCACPSLSSTCPTFAEKSAMADDFQNGSTTTITRNTVLNATLHCCTSEINCDYIYNKAAILTCPMLLYLLLCCLLSCTISLRGF</sequence>
<evidence type="ECO:0000256" key="1">
    <source>
        <dbReference type="SAM" id="Phobius"/>
    </source>
</evidence>
<feature type="domain" description="YHYH" evidence="3">
    <location>
        <begin position="85"/>
        <end position="183"/>
    </location>
</feature>
<reference evidence="4 5" key="1">
    <citation type="submission" date="2024-02" db="EMBL/GenBank/DDBJ databases">
        <authorList>
            <person name="Daric V."/>
            <person name="Darras S."/>
        </authorList>
    </citation>
    <scope>NUCLEOTIDE SEQUENCE [LARGE SCALE GENOMIC DNA]</scope>
</reference>
<comment type="caution">
    <text evidence="4">The sequence shown here is derived from an EMBL/GenBank/DDBJ whole genome shotgun (WGS) entry which is preliminary data.</text>
</comment>
<dbReference type="InterPro" id="IPR025924">
    <property type="entry name" value="YHYH_dom"/>
</dbReference>
<feature type="transmembrane region" description="Helical" evidence="1">
    <location>
        <begin position="292"/>
        <end position="315"/>
    </location>
</feature>
<dbReference type="PANTHER" id="PTHR30289:SF8">
    <property type="entry name" value="YHYH DOMAIN-CONTAINING PROTEIN"/>
    <property type="match status" value="1"/>
</dbReference>
<protein>
    <recommendedName>
        <fullName evidence="3">YHYH domain-containing protein</fullName>
    </recommendedName>
</protein>
<evidence type="ECO:0000259" key="3">
    <source>
        <dbReference type="Pfam" id="PF14240"/>
    </source>
</evidence>